<gene>
    <name evidence="10" type="ORF">BAY60_01650</name>
</gene>
<evidence type="ECO:0000256" key="5">
    <source>
        <dbReference type="ARBA" id="ARBA00022764"/>
    </source>
</evidence>
<dbReference type="Pfam" id="PF16822">
    <property type="entry name" value="ALGX"/>
    <property type="match status" value="1"/>
</dbReference>
<evidence type="ECO:0000256" key="2">
    <source>
        <dbReference type="ARBA" id="ARBA00005182"/>
    </source>
</evidence>
<reference evidence="10 11" key="1">
    <citation type="submission" date="2016-07" db="EMBL/GenBank/DDBJ databases">
        <title>Draft genome sequence of Prauserella muralis DSM 45305, isolated from a mould-covered wall in an indoor environment.</title>
        <authorList>
            <person name="Ruckert C."/>
            <person name="Albersmeier A."/>
            <person name="Jiang C.-L."/>
            <person name="Jiang Y."/>
            <person name="Kalinowski J."/>
            <person name="Schneider O."/>
            <person name="Winkler A."/>
            <person name="Zotchev S.B."/>
        </authorList>
    </citation>
    <scope>NUCLEOTIDE SEQUENCE [LARGE SCALE GENOMIC DNA]</scope>
    <source>
        <strain evidence="10 11">DSM 45305</strain>
    </source>
</reference>
<evidence type="ECO:0000256" key="1">
    <source>
        <dbReference type="ARBA" id="ARBA00004418"/>
    </source>
</evidence>
<evidence type="ECO:0000256" key="8">
    <source>
        <dbReference type="SAM" id="Phobius"/>
    </source>
</evidence>
<dbReference type="GO" id="GO:0042597">
    <property type="term" value="C:periplasmic space"/>
    <property type="evidence" value="ECO:0007669"/>
    <property type="project" value="UniProtKB-SubCell"/>
</dbReference>
<dbReference type="Proteomes" id="UP000249915">
    <property type="component" value="Unassembled WGS sequence"/>
</dbReference>
<evidence type="ECO:0000256" key="6">
    <source>
        <dbReference type="ARBA" id="ARBA00022841"/>
    </source>
</evidence>
<dbReference type="EMBL" id="MASW01000001">
    <property type="protein sequence ID" value="PXY31144.1"/>
    <property type="molecule type" value="Genomic_DNA"/>
</dbReference>
<dbReference type="RefSeq" id="WP_112279175.1">
    <property type="nucleotide sequence ID" value="NZ_MASW01000001.1"/>
</dbReference>
<evidence type="ECO:0000313" key="10">
    <source>
        <dbReference type="EMBL" id="PXY31144.1"/>
    </source>
</evidence>
<organism evidence="10 11">
    <name type="scientific">Prauserella muralis</name>
    <dbReference type="NCBI Taxonomy" id="588067"/>
    <lineage>
        <taxon>Bacteria</taxon>
        <taxon>Bacillati</taxon>
        <taxon>Actinomycetota</taxon>
        <taxon>Actinomycetes</taxon>
        <taxon>Pseudonocardiales</taxon>
        <taxon>Pseudonocardiaceae</taxon>
        <taxon>Prauserella</taxon>
    </lineage>
</organism>
<feature type="compositionally biased region" description="Gly residues" evidence="7">
    <location>
        <begin position="127"/>
        <end position="136"/>
    </location>
</feature>
<keyword evidence="5" id="KW-0574">Periplasm</keyword>
<keyword evidence="4" id="KW-0732">Signal</keyword>
<name>A0A2V4B746_9PSEU</name>
<proteinExistence type="predicted"/>
<comment type="pathway">
    <text evidence="2">Glycan biosynthesis; alginate biosynthesis.</text>
</comment>
<dbReference type="UniPathway" id="UPA00286"/>
<sequence>MTNREQQLPAVHEAWLPREHALHRPRHGGRQLTALISALVFFVTPALMWVFGARPGEIENHRLAGFPAVTEGWGLFTGLPAWATDHLVFRAGAIEAADAISRGLFGEPAPFDQGGDTGPLPGTPAPGTGGTGGTGGPSPSDSDAGYRRVLEGRDNWLYYGRDVEAKCEPTRPFAQTLQGIDRLRQAVEASGRRFVLTVAPDKTTMVPQNLPGSYAGKECSAAATSRLWQLIDEHTDAVDLRPALAELQARMGKPVYYPNDTHWMDEGALAMTRVLAEAVQPGITDSWVVEGDGWITAGADLPPMIGRSEQKTTIKYDLRPDGETDRTRDQLPHLEEPVHQTAPPMDGTVNDPALVLGDSFTLASSRYLPAAFSDLTILGYATMGEDLQAAVDAFVNADVVVVEVVERSMADGRLPFTDPAFIDKVGRAMAERPVR</sequence>
<keyword evidence="8" id="KW-0812">Transmembrane</keyword>
<keyword evidence="11" id="KW-1185">Reference proteome</keyword>
<dbReference type="InterPro" id="IPR031811">
    <property type="entry name" value="ALGX/ALGJ_SGNH-like"/>
</dbReference>
<feature type="domain" description="AlgX/AlgJ SGNH hydrolase-like" evidence="9">
    <location>
        <begin position="149"/>
        <end position="364"/>
    </location>
</feature>
<comment type="subcellular location">
    <subcellularLocation>
        <location evidence="1">Periplasm</location>
    </subcellularLocation>
</comment>
<accession>A0A2V4B746</accession>
<dbReference type="AlphaFoldDB" id="A0A2V4B746"/>
<feature type="compositionally biased region" description="Basic and acidic residues" evidence="7">
    <location>
        <begin position="318"/>
        <end position="338"/>
    </location>
</feature>
<feature type="region of interest" description="Disordered" evidence="7">
    <location>
        <begin position="105"/>
        <end position="146"/>
    </location>
</feature>
<comment type="caution">
    <text evidence="10">The sequence shown here is derived from an EMBL/GenBank/DDBJ whole genome shotgun (WGS) entry which is preliminary data.</text>
</comment>
<dbReference type="OrthoDB" id="3264206at2"/>
<feature type="region of interest" description="Disordered" evidence="7">
    <location>
        <begin position="318"/>
        <end position="345"/>
    </location>
</feature>
<dbReference type="GO" id="GO:0016740">
    <property type="term" value="F:transferase activity"/>
    <property type="evidence" value="ECO:0007669"/>
    <property type="project" value="UniProtKB-KW"/>
</dbReference>
<keyword evidence="8" id="KW-0472">Membrane</keyword>
<evidence type="ECO:0000256" key="3">
    <source>
        <dbReference type="ARBA" id="ARBA00022679"/>
    </source>
</evidence>
<dbReference type="GO" id="GO:0042121">
    <property type="term" value="P:alginic acid biosynthetic process"/>
    <property type="evidence" value="ECO:0007669"/>
    <property type="project" value="UniProtKB-UniPathway"/>
</dbReference>
<evidence type="ECO:0000256" key="4">
    <source>
        <dbReference type="ARBA" id="ARBA00022729"/>
    </source>
</evidence>
<evidence type="ECO:0000313" key="11">
    <source>
        <dbReference type="Proteomes" id="UP000249915"/>
    </source>
</evidence>
<protein>
    <recommendedName>
        <fullName evidence="9">AlgX/AlgJ SGNH hydrolase-like domain-containing protein</fullName>
    </recommendedName>
</protein>
<keyword evidence="6" id="KW-0016">Alginate biosynthesis</keyword>
<keyword evidence="8" id="KW-1133">Transmembrane helix</keyword>
<feature type="transmembrane region" description="Helical" evidence="8">
    <location>
        <begin position="32"/>
        <end position="52"/>
    </location>
</feature>
<keyword evidence="3" id="KW-0808">Transferase</keyword>
<evidence type="ECO:0000256" key="7">
    <source>
        <dbReference type="SAM" id="MobiDB-lite"/>
    </source>
</evidence>
<evidence type="ECO:0000259" key="9">
    <source>
        <dbReference type="Pfam" id="PF16822"/>
    </source>
</evidence>